<keyword evidence="1" id="KW-0479">Metal-binding</keyword>
<dbReference type="Gene3D" id="2.60.40.420">
    <property type="entry name" value="Cupredoxins - blue copper proteins"/>
    <property type="match status" value="1"/>
</dbReference>
<feature type="region of interest" description="Disordered" evidence="3">
    <location>
        <begin position="37"/>
        <end position="56"/>
    </location>
</feature>
<dbReference type="PROSITE" id="PS51257">
    <property type="entry name" value="PROKAR_LIPOPROTEIN"/>
    <property type="match status" value="1"/>
</dbReference>
<keyword evidence="2" id="KW-0186">Copper</keyword>
<dbReference type="InterPro" id="IPR008972">
    <property type="entry name" value="Cupredoxin"/>
</dbReference>
<evidence type="ECO:0000256" key="2">
    <source>
        <dbReference type="ARBA" id="ARBA00023008"/>
    </source>
</evidence>
<evidence type="ECO:0000256" key="1">
    <source>
        <dbReference type="ARBA" id="ARBA00022723"/>
    </source>
</evidence>
<gene>
    <name evidence="4" type="ORF">UFOPK3522_00179</name>
</gene>
<evidence type="ECO:0000256" key="3">
    <source>
        <dbReference type="SAM" id="MobiDB-lite"/>
    </source>
</evidence>
<dbReference type="GO" id="GO:0046872">
    <property type="term" value="F:metal ion binding"/>
    <property type="evidence" value="ECO:0007669"/>
    <property type="project" value="UniProtKB-KW"/>
</dbReference>
<evidence type="ECO:0000313" key="4">
    <source>
        <dbReference type="EMBL" id="CAB4335837.1"/>
    </source>
</evidence>
<accession>A0A6J5Z3P1</accession>
<proteinExistence type="predicted"/>
<reference evidence="4" key="1">
    <citation type="submission" date="2020-05" db="EMBL/GenBank/DDBJ databases">
        <authorList>
            <person name="Chiriac C."/>
            <person name="Salcher M."/>
            <person name="Ghai R."/>
            <person name="Kavagutti S V."/>
        </authorList>
    </citation>
    <scope>NUCLEOTIDE SEQUENCE</scope>
</reference>
<sequence length="164" mass="17020">MKMKMKMRRNGFWTIGFVGAALLAALAFSACGSSSSSSSATSTTAPASTPAAATTPADGTVDVVLNEMNIIPTPDQTTAGEVTWNVKNTGSVMHEMVVIKTDKKAGDLLEGDEPSEDGAIGEVADLAAGKSESLKLKMTAGHYALICALPGHYQAGMYKDFTVN</sequence>
<protein>
    <submittedName>
        <fullName evidence="4">Unannotated protein</fullName>
    </submittedName>
</protein>
<dbReference type="PANTHER" id="PTHR38439">
    <property type="entry name" value="AURACYANIN-B"/>
    <property type="match status" value="1"/>
</dbReference>
<dbReference type="PANTHER" id="PTHR38439:SF3">
    <property type="entry name" value="COPPER-RESISTANT CUPROPROTEIN COPI"/>
    <property type="match status" value="1"/>
</dbReference>
<dbReference type="InterPro" id="IPR033138">
    <property type="entry name" value="Cu_oxidase_CS"/>
</dbReference>
<organism evidence="4">
    <name type="scientific">freshwater metagenome</name>
    <dbReference type="NCBI Taxonomy" id="449393"/>
    <lineage>
        <taxon>unclassified sequences</taxon>
        <taxon>metagenomes</taxon>
        <taxon>ecological metagenomes</taxon>
    </lineage>
</organism>
<dbReference type="InterPro" id="IPR050845">
    <property type="entry name" value="Cu-binding_ET"/>
</dbReference>
<dbReference type="AlphaFoldDB" id="A0A6J5Z3P1"/>
<dbReference type="PROSITE" id="PS00079">
    <property type="entry name" value="MULTICOPPER_OXIDASE1"/>
    <property type="match status" value="1"/>
</dbReference>
<dbReference type="SUPFAM" id="SSF49503">
    <property type="entry name" value="Cupredoxins"/>
    <property type="match status" value="1"/>
</dbReference>
<dbReference type="EMBL" id="CAESAO010000008">
    <property type="protein sequence ID" value="CAB4335837.1"/>
    <property type="molecule type" value="Genomic_DNA"/>
</dbReference>
<name>A0A6J5Z3P1_9ZZZZ</name>